<proteinExistence type="predicted"/>
<reference evidence="1 2" key="1">
    <citation type="submission" date="2024-10" db="EMBL/GenBank/DDBJ databases">
        <title>Updated reference genomes for cyclostephanoid diatoms.</title>
        <authorList>
            <person name="Roberts W.R."/>
            <person name="Alverson A.J."/>
        </authorList>
    </citation>
    <scope>NUCLEOTIDE SEQUENCE [LARGE SCALE GENOMIC DNA]</scope>
    <source>
        <strain evidence="1 2">AJA010-31</strain>
    </source>
</reference>
<gene>
    <name evidence="1" type="ORF">ACHAWO_004628</name>
</gene>
<dbReference type="EMBL" id="JALLPJ020001213">
    <property type="protein sequence ID" value="KAL3773993.1"/>
    <property type="molecule type" value="Genomic_DNA"/>
</dbReference>
<sequence>MQIEFQLQFDTCAQNLESDGYALLALSSNLTSAISNSFATARAALDSLSSIEDNSPAECQFPMPFIDPNSDSGSWTGYHRAAVENGRYNRFREGFVFSNGDMFDINCVGHGKEGEAGEFGTQMKELFHIMHNVIANEILKTIERRLQLPEAYFRNELGPTDTSSQWHMKRYDIHSEEESLDGSEILPMHTDPSLISIVILDASEVQMGGMGLQVYQTDRTWKEIIRHGHGIAIIFVGSVLSHLIKDKSIFPAAKHRVVQWWDRDNDKHQRVAATLFVRPNGDALMRPLPSPLVLDLDERKHKSTHLTFAQWNARVAKNYMKKQDQRR</sequence>
<organism evidence="1 2">
    <name type="scientific">Cyclotella atomus</name>
    <dbReference type="NCBI Taxonomy" id="382360"/>
    <lineage>
        <taxon>Eukaryota</taxon>
        <taxon>Sar</taxon>
        <taxon>Stramenopiles</taxon>
        <taxon>Ochrophyta</taxon>
        <taxon>Bacillariophyta</taxon>
        <taxon>Coscinodiscophyceae</taxon>
        <taxon>Thalassiosirophycidae</taxon>
        <taxon>Stephanodiscales</taxon>
        <taxon>Stephanodiscaceae</taxon>
        <taxon>Cyclotella</taxon>
    </lineage>
</organism>
<dbReference type="SUPFAM" id="SSF51197">
    <property type="entry name" value="Clavaminate synthase-like"/>
    <property type="match status" value="1"/>
</dbReference>
<comment type="caution">
    <text evidence="1">The sequence shown here is derived from an EMBL/GenBank/DDBJ whole genome shotgun (WGS) entry which is preliminary data.</text>
</comment>
<dbReference type="AlphaFoldDB" id="A0ABD3NEX7"/>
<dbReference type="Gene3D" id="2.60.120.330">
    <property type="entry name" value="B-lactam Antibiotic, Isopenicillin N Synthase, Chain"/>
    <property type="match status" value="1"/>
</dbReference>
<keyword evidence="2" id="KW-1185">Reference proteome</keyword>
<accession>A0ABD3NEX7</accession>
<protein>
    <recommendedName>
        <fullName evidence="3">Fe2OG dioxygenase domain-containing protein</fullName>
    </recommendedName>
</protein>
<evidence type="ECO:0000313" key="2">
    <source>
        <dbReference type="Proteomes" id="UP001530400"/>
    </source>
</evidence>
<dbReference type="InterPro" id="IPR027443">
    <property type="entry name" value="IPNS-like_sf"/>
</dbReference>
<dbReference type="Proteomes" id="UP001530400">
    <property type="component" value="Unassembled WGS sequence"/>
</dbReference>
<evidence type="ECO:0000313" key="1">
    <source>
        <dbReference type="EMBL" id="KAL3773993.1"/>
    </source>
</evidence>
<evidence type="ECO:0008006" key="3">
    <source>
        <dbReference type="Google" id="ProtNLM"/>
    </source>
</evidence>
<name>A0ABD3NEX7_9STRA</name>